<dbReference type="EMBL" id="FOJU01000001">
    <property type="protein sequence ID" value="SFA72367.1"/>
    <property type="molecule type" value="Genomic_DNA"/>
</dbReference>
<name>A0A1I0V8K4_9RHOB</name>
<dbReference type="AlphaFoldDB" id="A0A1I0V8K4"/>
<organism evidence="1 2">
    <name type="scientific">Poseidonocella pacifica</name>
    <dbReference type="NCBI Taxonomy" id="871651"/>
    <lineage>
        <taxon>Bacteria</taxon>
        <taxon>Pseudomonadati</taxon>
        <taxon>Pseudomonadota</taxon>
        <taxon>Alphaproteobacteria</taxon>
        <taxon>Rhodobacterales</taxon>
        <taxon>Roseobacteraceae</taxon>
        <taxon>Poseidonocella</taxon>
    </lineage>
</organism>
<dbReference type="InterPro" id="IPR016024">
    <property type="entry name" value="ARM-type_fold"/>
</dbReference>
<sequence>MARGKGEGGSAGFSLKDHLFNEVSLAELAAEYSVLPNFDADRFLAEVVPGLAERGLLERLEWIADAIERQLPKGFPALAEALEAAMPPPLDSARTDDDFGRFVHAVPGILAVRRGLEEHRERALDLLHSATQRFSMEFYIRPFLNRWPAETLSRLTLWAEDENYHVRRLVSEGTRPKLPWAKGLTTDPRLPLPLLDRLHADPTRYVTRSVANHLNDLSKTLPEEVLAHLAQWRGAGLQEGRELDWMTRHALRTAVRRGEPDALAMLGYRADAEVDVMLHLPTSARIGEALLLALDLTSPEDLPVLVDYRISFHRPNGRAGEKVFKMKEARLRAGEVLRMEKRHRLKGDATTFRLHPGPHRITIQVNGTDRAAGVVEFQD</sequence>
<dbReference type="Proteomes" id="UP000198796">
    <property type="component" value="Unassembled WGS sequence"/>
</dbReference>
<dbReference type="OrthoDB" id="9797162at2"/>
<accession>A0A1I0V8K4</accession>
<reference evidence="1 2" key="1">
    <citation type="submission" date="2016-10" db="EMBL/GenBank/DDBJ databases">
        <authorList>
            <person name="de Groot N.N."/>
        </authorList>
    </citation>
    <scope>NUCLEOTIDE SEQUENCE [LARGE SCALE GENOMIC DNA]</scope>
    <source>
        <strain evidence="1 2">DSM 29316</strain>
    </source>
</reference>
<protein>
    <submittedName>
        <fullName evidence="1">3-methyladenine DNA glycosylase AlkC</fullName>
    </submittedName>
</protein>
<keyword evidence="2" id="KW-1185">Reference proteome</keyword>
<dbReference type="RefSeq" id="WP_092060047.1">
    <property type="nucleotide sequence ID" value="NZ_FOJU01000001.1"/>
</dbReference>
<gene>
    <name evidence="1" type="ORF">SAMN05421688_0381</name>
</gene>
<dbReference type="Gene3D" id="1.25.40.290">
    <property type="entry name" value="ARM repeat domains"/>
    <property type="match status" value="1"/>
</dbReference>
<evidence type="ECO:0000313" key="1">
    <source>
        <dbReference type="EMBL" id="SFA72367.1"/>
    </source>
</evidence>
<dbReference type="SUPFAM" id="SSF48371">
    <property type="entry name" value="ARM repeat"/>
    <property type="match status" value="1"/>
</dbReference>
<dbReference type="STRING" id="871651.SAMN05421688_0381"/>
<evidence type="ECO:0000313" key="2">
    <source>
        <dbReference type="Proteomes" id="UP000198796"/>
    </source>
</evidence>
<proteinExistence type="predicted"/>